<proteinExistence type="predicted"/>
<dbReference type="InterPro" id="IPR050769">
    <property type="entry name" value="NAT_camello-type"/>
</dbReference>
<dbReference type="SUPFAM" id="SSF55729">
    <property type="entry name" value="Acyl-CoA N-acyltransferases (Nat)"/>
    <property type="match status" value="1"/>
</dbReference>
<dbReference type="PANTHER" id="PTHR13947:SF37">
    <property type="entry name" value="LD18367P"/>
    <property type="match status" value="1"/>
</dbReference>
<dbReference type="InterPro" id="IPR016181">
    <property type="entry name" value="Acyl_CoA_acyltransferase"/>
</dbReference>
<gene>
    <name evidence="3" type="ORF">GCM10022223_30460</name>
</gene>
<feature type="domain" description="N-acetyltransferase" evidence="2">
    <location>
        <begin position="4"/>
        <end position="176"/>
    </location>
</feature>
<evidence type="ECO:0000313" key="3">
    <source>
        <dbReference type="EMBL" id="GAA3612276.1"/>
    </source>
</evidence>
<dbReference type="Gene3D" id="3.40.630.30">
    <property type="match status" value="1"/>
</dbReference>
<keyword evidence="4" id="KW-1185">Reference proteome</keyword>
<protein>
    <submittedName>
        <fullName evidence="3">GNAT family N-acetyltransferase</fullName>
    </submittedName>
</protein>
<comment type="caution">
    <text evidence="3">The sequence shown here is derived from an EMBL/GenBank/DDBJ whole genome shotgun (WGS) entry which is preliminary data.</text>
</comment>
<evidence type="ECO:0000259" key="2">
    <source>
        <dbReference type="PROSITE" id="PS51186"/>
    </source>
</evidence>
<keyword evidence="1" id="KW-0808">Transferase</keyword>
<accession>A0ABP6ZK05</accession>
<name>A0ABP6ZK05_9ACTN</name>
<dbReference type="PANTHER" id="PTHR13947">
    <property type="entry name" value="GNAT FAMILY N-ACETYLTRANSFERASE"/>
    <property type="match status" value="1"/>
</dbReference>
<organism evidence="3 4">
    <name type="scientific">Kineosporia mesophila</name>
    <dbReference type="NCBI Taxonomy" id="566012"/>
    <lineage>
        <taxon>Bacteria</taxon>
        <taxon>Bacillati</taxon>
        <taxon>Actinomycetota</taxon>
        <taxon>Actinomycetes</taxon>
        <taxon>Kineosporiales</taxon>
        <taxon>Kineosporiaceae</taxon>
        <taxon>Kineosporia</taxon>
    </lineage>
</organism>
<dbReference type="EMBL" id="BAAAZO010000004">
    <property type="protein sequence ID" value="GAA3612276.1"/>
    <property type="molecule type" value="Genomic_DNA"/>
</dbReference>
<dbReference type="InterPro" id="IPR000182">
    <property type="entry name" value="GNAT_dom"/>
</dbReference>
<dbReference type="Proteomes" id="UP001501074">
    <property type="component" value="Unassembled WGS sequence"/>
</dbReference>
<dbReference type="PROSITE" id="PS51186">
    <property type="entry name" value="GNAT"/>
    <property type="match status" value="1"/>
</dbReference>
<evidence type="ECO:0000256" key="1">
    <source>
        <dbReference type="ARBA" id="ARBA00022679"/>
    </source>
</evidence>
<reference evidence="4" key="1">
    <citation type="journal article" date="2019" name="Int. J. Syst. Evol. Microbiol.">
        <title>The Global Catalogue of Microorganisms (GCM) 10K type strain sequencing project: providing services to taxonomists for standard genome sequencing and annotation.</title>
        <authorList>
            <consortium name="The Broad Institute Genomics Platform"/>
            <consortium name="The Broad Institute Genome Sequencing Center for Infectious Disease"/>
            <person name="Wu L."/>
            <person name="Ma J."/>
        </authorList>
    </citation>
    <scope>NUCLEOTIDE SEQUENCE [LARGE SCALE GENOMIC DNA]</scope>
    <source>
        <strain evidence="4">JCM 16902</strain>
    </source>
</reference>
<evidence type="ECO:0000313" key="4">
    <source>
        <dbReference type="Proteomes" id="UP001501074"/>
    </source>
</evidence>
<dbReference type="Pfam" id="PF00583">
    <property type="entry name" value="Acetyltransf_1"/>
    <property type="match status" value="1"/>
</dbReference>
<sequence>MGEVKIRAAGPADLAGAAACMREVLDRDMGGYQERWHRDIDDLAVTYLQAPRAALFVAVEHGENEGRVLATTAVRPCHLVSPPNPEWLAARYNGPETCQLVRVWVRPQARRRGLARRLVAEASAWATEVAGYDTVYLHTDAGVPGAEAFWRSMPTVEVHDARPDPFNTVHFEIDLPKIAGRPGKGAEQR</sequence>
<dbReference type="RefSeq" id="WP_231482094.1">
    <property type="nucleotide sequence ID" value="NZ_BAAAZO010000004.1"/>
</dbReference>